<protein>
    <submittedName>
        <fullName evidence="4">Uncharacterized protein</fullName>
    </submittedName>
</protein>
<feature type="domain" description="Retroviral polymerase SH3-like" evidence="3">
    <location>
        <begin position="820"/>
        <end position="870"/>
    </location>
</feature>
<dbReference type="CDD" id="cd09272">
    <property type="entry name" value="RNase_HI_RT_Ty1"/>
    <property type="match status" value="1"/>
</dbReference>
<gene>
    <name evidence="4" type="ORF">Tci_005800</name>
</gene>
<dbReference type="EMBL" id="BKCJ010000508">
    <property type="protein sequence ID" value="GEU33822.1"/>
    <property type="molecule type" value="Genomic_DNA"/>
</dbReference>
<reference evidence="4" key="1">
    <citation type="journal article" date="2019" name="Sci. Rep.">
        <title>Draft genome of Tanacetum cinerariifolium, the natural source of mosquito coil.</title>
        <authorList>
            <person name="Yamashiro T."/>
            <person name="Shiraishi A."/>
            <person name="Satake H."/>
            <person name="Nakayama K."/>
        </authorList>
    </citation>
    <scope>NUCLEOTIDE SEQUENCE</scope>
</reference>
<dbReference type="InterPro" id="IPR057670">
    <property type="entry name" value="SH3_retrovirus"/>
</dbReference>
<feature type="region of interest" description="Disordered" evidence="1">
    <location>
        <begin position="431"/>
        <end position="461"/>
    </location>
</feature>
<organism evidence="4">
    <name type="scientific">Tanacetum cinerariifolium</name>
    <name type="common">Dalmatian daisy</name>
    <name type="synonym">Chrysanthemum cinerariifolium</name>
    <dbReference type="NCBI Taxonomy" id="118510"/>
    <lineage>
        <taxon>Eukaryota</taxon>
        <taxon>Viridiplantae</taxon>
        <taxon>Streptophyta</taxon>
        <taxon>Embryophyta</taxon>
        <taxon>Tracheophyta</taxon>
        <taxon>Spermatophyta</taxon>
        <taxon>Magnoliopsida</taxon>
        <taxon>eudicotyledons</taxon>
        <taxon>Gunneridae</taxon>
        <taxon>Pentapetalae</taxon>
        <taxon>asterids</taxon>
        <taxon>campanulids</taxon>
        <taxon>Asterales</taxon>
        <taxon>Asteraceae</taxon>
        <taxon>Asteroideae</taxon>
        <taxon>Anthemideae</taxon>
        <taxon>Anthemidinae</taxon>
        <taxon>Tanacetum</taxon>
    </lineage>
</organism>
<dbReference type="Pfam" id="PF25597">
    <property type="entry name" value="SH3_retrovirus"/>
    <property type="match status" value="1"/>
</dbReference>
<dbReference type="Pfam" id="PF07727">
    <property type="entry name" value="RVT_2"/>
    <property type="match status" value="1"/>
</dbReference>
<proteinExistence type="predicted"/>
<feature type="compositionally biased region" description="Basic and acidic residues" evidence="1">
    <location>
        <begin position="637"/>
        <end position="659"/>
    </location>
</feature>
<feature type="region of interest" description="Disordered" evidence="1">
    <location>
        <begin position="637"/>
        <end position="667"/>
    </location>
</feature>
<dbReference type="PANTHER" id="PTHR11439:SF495">
    <property type="entry name" value="REVERSE TRANSCRIPTASE, RNA-DEPENDENT DNA POLYMERASE-RELATED"/>
    <property type="match status" value="1"/>
</dbReference>
<evidence type="ECO:0000259" key="2">
    <source>
        <dbReference type="Pfam" id="PF07727"/>
    </source>
</evidence>
<name>A0A6L2JAU2_TANCI</name>
<feature type="compositionally biased region" description="Basic and acidic residues" evidence="1">
    <location>
        <begin position="452"/>
        <end position="461"/>
    </location>
</feature>
<dbReference type="PANTHER" id="PTHR11439">
    <property type="entry name" value="GAG-POL-RELATED RETROTRANSPOSON"/>
    <property type="match status" value="1"/>
</dbReference>
<evidence type="ECO:0000313" key="4">
    <source>
        <dbReference type="EMBL" id="GEU33822.1"/>
    </source>
</evidence>
<accession>A0A6L2JAU2</accession>
<dbReference type="InterPro" id="IPR013103">
    <property type="entry name" value="RVT_2"/>
</dbReference>
<feature type="region of interest" description="Disordered" evidence="1">
    <location>
        <begin position="947"/>
        <end position="975"/>
    </location>
</feature>
<feature type="region of interest" description="Disordered" evidence="1">
    <location>
        <begin position="788"/>
        <end position="808"/>
    </location>
</feature>
<evidence type="ECO:0000259" key="3">
    <source>
        <dbReference type="Pfam" id="PF25597"/>
    </source>
</evidence>
<evidence type="ECO:0000256" key="1">
    <source>
        <dbReference type="SAM" id="MobiDB-lite"/>
    </source>
</evidence>
<comment type="caution">
    <text evidence="4">The sequence shown here is derived from an EMBL/GenBank/DDBJ whole genome shotgun (WGS) entry which is preliminary data.</text>
</comment>
<feature type="domain" description="Reverse transcriptase Ty1/copia-type" evidence="2">
    <location>
        <begin position="197"/>
        <end position="277"/>
    </location>
</feature>
<sequence>MEKLENENVSLECLGHNLFSVGQLCDGDLEVAFRSKTCYVQNLEVDDLLIGARESNLYTSSFQICSFFSYLFDVQSHFNKVLVMASKALRPEKSKKATHPPKLVPSTHSKLELIHMDLCGPMKVYSLRMKDEAPDMIKKFIAQNQKDHGNHLHQVSSEHNYLEPGTNSFQDNDSSAEDTFISSKEDLDNLRSYDVCCLHAHKNFTIFQMDVKTTFLNGTLKEEVYVSQPDGFVDPDFPDHVYKLKKALYGIKQAPRACQSQYVIKLLKKHMMDECDSMSTPMATSRLEANLQGTPIDQTGYHSMIGRSCISPQVDQILLLPHFELIAYSDTDHAGCHDDSKSTLGGLQFLGELLVSWSSKKRDCTALSTAKAEVGNDDLVKNIFNTGKNKEGTGMKIHDWMLTDEMKLTAHYKMYTAVFRVDVSTTQSQLIESTQGTHKTTRAPRTPNPEITKGESSDQRKPTVISIKDYEAQQNVTKVKEHMVDEELDQLLEGVENIDVDAFMDDVLNIQEDPDTRVETGSYKKSPKAKKSVDDVTITNDDVEEESAGDEFELRRRDNGKEIEEIRNLRAEITLQVNNAIANSIPSQVDSFLRNYMSNNILHVYPTQALASSDQDLQYQLYQMMKNDEKLRGDDITPDIYPKDHDNHHNNAHHEEKNSAKRQKMSKHGTYTIGESLSEQAMDTKPNPPDLGTQEQLDEFDAWIDGFGIDDNEVATEEERMKERLSLPTTQKPTLVYHSHQRDLKAPPMTLLNQYLFYLKYGNSGPKKYTLPLHKYPAVPFPDDVEELQDGVTSGSPSGPKVVFGDDSTSTTEGYGSINVMKDHLEKFDKKANDGYFVGYSLVSKAFRVFNTRRQQTEKTFHIIFDESTEAIKFSKPSVDNIIIAESESKNSNDPSNNLAPDLNGKAINEIQYRVNLKESHLIIVKRIFRKIISVVINHPQSKIEAKQSETLSKEAAGSQAGHSKRKKKSEAQQATNGLVSLRVTSEVRADLQLSSVVSTSSTTLVFSSSTIIHSKSASRNDASADSTTEADSVKSAHKFLLSEQQDKTQYAKDRLGTVQTNVGTKKATNTKQEFDILAEITKKFDEADEEIKLEDLSELVKDIGTEAIDLDTQKDDQPFMVLSNEEEELLTDQDFSSSIPTKLKALPSKVNDINKAVGELKKYVEEMEIETPRGENTQQATITQLFQRRVEKDAAKANLNKETNIPTTTTPKTITSIPLHEGDQVKDKGKKALSYEEMVKEESKSDFDAEIRLSGSLVESSKQKPLKKFPYINEKGETFQMTEVEITNQKGIEHAIKADVDKSEIKKAKQDLIDLLGLDVVERMYNDKVKYDVYCLKMLNIRAKGKITSYDMLARGKGPIILKVYREDSSEEIIQNFKANNLQLGRGRMLMISMIISSPPRGTRGFDDDDVLDVLSLNSKKRCAQPTCETSKGEKEGRIQDLWMSNYEEIKVPTNSLILNNDSSLCFDDDDDVLGVLSMDIRQVN</sequence>